<evidence type="ECO:0000256" key="6">
    <source>
        <dbReference type="RuleBase" id="RU000471"/>
    </source>
</evidence>
<evidence type="ECO:0000256" key="2">
    <source>
        <dbReference type="ARBA" id="ARBA00022692"/>
    </source>
</evidence>
<dbReference type="AlphaFoldDB" id="A0A7V2ZL31"/>
<dbReference type="GO" id="GO:0005886">
    <property type="term" value="C:plasma membrane"/>
    <property type="evidence" value="ECO:0007669"/>
    <property type="project" value="UniProtKB-SubCell"/>
</dbReference>
<comment type="caution">
    <text evidence="5">Lacks conserved residue(s) required for the propagation of feature annotation.</text>
</comment>
<dbReference type="PANTHER" id="PTHR11432">
    <property type="entry name" value="NADH DEHYDROGENASE SUBUNIT 1"/>
    <property type="match status" value="1"/>
</dbReference>
<comment type="subunit">
    <text evidence="5">NDH-1 is composed of 14 different subunits. Subunits NuoA, H, J, K, L, M, N constitute the membrane sector of the complex.</text>
</comment>
<dbReference type="NCBIfam" id="NF004741">
    <property type="entry name" value="PRK06076.1-2"/>
    <property type="match status" value="1"/>
</dbReference>
<comment type="catalytic activity">
    <reaction evidence="5">
        <text>a quinone + NADH + 5 H(+)(in) = a quinol + NAD(+) + 4 H(+)(out)</text>
        <dbReference type="Rhea" id="RHEA:57888"/>
        <dbReference type="ChEBI" id="CHEBI:15378"/>
        <dbReference type="ChEBI" id="CHEBI:24646"/>
        <dbReference type="ChEBI" id="CHEBI:57540"/>
        <dbReference type="ChEBI" id="CHEBI:57945"/>
        <dbReference type="ChEBI" id="CHEBI:132124"/>
    </reaction>
</comment>
<feature type="transmembrane region" description="Helical" evidence="5">
    <location>
        <begin position="120"/>
        <end position="140"/>
    </location>
</feature>
<evidence type="ECO:0000256" key="1">
    <source>
        <dbReference type="ARBA" id="ARBA00004141"/>
    </source>
</evidence>
<dbReference type="EMBL" id="DSUJ01000008">
    <property type="protein sequence ID" value="HFI91911.1"/>
    <property type="molecule type" value="Genomic_DNA"/>
</dbReference>
<dbReference type="GO" id="GO:0016655">
    <property type="term" value="F:oxidoreductase activity, acting on NAD(P)H, quinone or similar compound as acceptor"/>
    <property type="evidence" value="ECO:0007669"/>
    <property type="project" value="UniProtKB-UniRule"/>
</dbReference>
<gene>
    <name evidence="5 7" type="primary">nuoH</name>
    <name evidence="7" type="ORF">ENS31_10370</name>
</gene>
<feature type="transmembrane region" description="Helical" evidence="5">
    <location>
        <begin position="161"/>
        <end position="179"/>
    </location>
</feature>
<comment type="subcellular location">
    <subcellularLocation>
        <location evidence="5 6">Cell membrane</location>
        <topology evidence="5 6">Multi-pass membrane protein</topology>
    </subcellularLocation>
    <subcellularLocation>
        <location evidence="1">Membrane</location>
        <topology evidence="1">Multi-pass membrane protein</topology>
    </subcellularLocation>
</comment>
<name>A0A7V2ZL31_9BACT</name>
<evidence type="ECO:0000313" key="7">
    <source>
        <dbReference type="EMBL" id="HFI91911.1"/>
    </source>
</evidence>
<feature type="transmembrane region" description="Helical" evidence="5">
    <location>
        <begin position="6"/>
        <end position="30"/>
    </location>
</feature>
<organism evidence="7">
    <name type="scientific">Ignavibacterium album</name>
    <dbReference type="NCBI Taxonomy" id="591197"/>
    <lineage>
        <taxon>Bacteria</taxon>
        <taxon>Pseudomonadati</taxon>
        <taxon>Ignavibacteriota</taxon>
        <taxon>Ignavibacteria</taxon>
        <taxon>Ignavibacteriales</taxon>
        <taxon>Ignavibacteriaceae</taxon>
        <taxon>Ignavibacterium</taxon>
    </lineage>
</organism>
<feature type="transmembrane region" description="Helical" evidence="5">
    <location>
        <begin position="279"/>
        <end position="301"/>
    </location>
</feature>
<protein>
    <recommendedName>
        <fullName evidence="5">NADH-quinone oxidoreductase subunit H</fullName>
        <ecNumber evidence="5">7.1.1.-</ecNumber>
    </recommendedName>
    <alternativeName>
        <fullName evidence="5">NADH dehydrogenase I subunit H</fullName>
    </alternativeName>
    <alternativeName>
        <fullName evidence="5">NDH-1 subunit H</fullName>
    </alternativeName>
</protein>
<reference evidence="7" key="1">
    <citation type="journal article" date="2020" name="mSystems">
        <title>Genome- and Community-Level Interaction Insights into Carbon Utilization and Element Cycling Functions of Hydrothermarchaeota in Hydrothermal Sediment.</title>
        <authorList>
            <person name="Zhou Z."/>
            <person name="Liu Y."/>
            <person name="Xu W."/>
            <person name="Pan J."/>
            <person name="Luo Z.H."/>
            <person name="Li M."/>
        </authorList>
    </citation>
    <scope>NUCLEOTIDE SEQUENCE [LARGE SCALE GENOMIC DNA]</scope>
    <source>
        <strain evidence="7">SpSt-479</strain>
    </source>
</reference>
<keyword evidence="5 6" id="KW-0520">NAD</keyword>
<keyword evidence="5" id="KW-1278">Translocase</keyword>
<dbReference type="EC" id="7.1.1.-" evidence="5"/>
<feature type="transmembrane region" description="Helical" evidence="5">
    <location>
        <begin position="77"/>
        <end position="100"/>
    </location>
</feature>
<comment type="function">
    <text evidence="5">NDH-1 shuttles electrons from NADH, via FMN and iron-sulfur (Fe-S) centers, to quinones in the respiratory chain. The immediate electron acceptor for the enzyme in this species is believed to be ubiquinone. Couples the redox reaction to proton translocation (for every two electrons transferred, four hydrogen ions are translocated across the cytoplasmic membrane), and thus conserves the redox energy in a proton gradient. This subunit may bind ubiquinone.</text>
</comment>
<dbReference type="GO" id="GO:0009060">
    <property type="term" value="P:aerobic respiration"/>
    <property type="evidence" value="ECO:0007669"/>
    <property type="project" value="TreeGrafter"/>
</dbReference>
<feature type="transmembrane region" description="Helical" evidence="5">
    <location>
        <begin position="321"/>
        <end position="340"/>
    </location>
</feature>
<evidence type="ECO:0000256" key="4">
    <source>
        <dbReference type="ARBA" id="ARBA00023136"/>
    </source>
</evidence>
<keyword evidence="5" id="KW-0830">Ubiquinone</keyword>
<dbReference type="PROSITE" id="PS00668">
    <property type="entry name" value="COMPLEX1_ND1_2"/>
    <property type="match status" value="1"/>
</dbReference>
<comment type="similarity">
    <text evidence="5 6">Belongs to the complex I subunit 1 family.</text>
</comment>
<comment type="caution">
    <text evidence="7">The sequence shown here is derived from an EMBL/GenBank/DDBJ whole genome shotgun (WGS) entry which is preliminary data.</text>
</comment>
<dbReference type="InterPro" id="IPR018086">
    <property type="entry name" value="NADH_UbQ_OxRdtase_su1_CS"/>
</dbReference>
<evidence type="ECO:0000256" key="5">
    <source>
        <dbReference type="HAMAP-Rule" id="MF_01350"/>
    </source>
</evidence>
<dbReference type="Pfam" id="PF00146">
    <property type="entry name" value="NADHdh"/>
    <property type="match status" value="1"/>
</dbReference>
<dbReference type="InterPro" id="IPR001694">
    <property type="entry name" value="NADH_UbQ_OxRdtase_su1/FPO"/>
</dbReference>
<accession>A0A7V2ZL31</accession>
<dbReference type="GO" id="GO:0003954">
    <property type="term" value="F:NADH dehydrogenase activity"/>
    <property type="evidence" value="ECO:0007669"/>
    <property type="project" value="TreeGrafter"/>
</dbReference>
<feature type="transmembrane region" description="Helical" evidence="5">
    <location>
        <begin position="247"/>
        <end position="267"/>
    </location>
</feature>
<keyword evidence="4 5" id="KW-0472">Membrane</keyword>
<keyword evidence="5" id="KW-1003">Cell membrane</keyword>
<dbReference type="PANTHER" id="PTHR11432:SF3">
    <property type="entry name" value="NADH-UBIQUINONE OXIDOREDUCTASE CHAIN 1"/>
    <property type="match status" value="1"/>
</dbReference>
<sequence>MSITEILIISLIKIILVLGIMLITVAYLVYFERKIAAWAQNRIGPNRVGWQGILQPFADVFKLLLKEDIVPEKANRIVHAIAPMIALFVAFTTYAVIPIGPDINIFGYNISLVVADVNMGVLYVLALTSLGVYAITFAGWSSGSKYSLLGGIRSSAQMISYEISMGFSIGGVLLLAESLRPIDIVNSQAGLWNAIIQPIGFITFLVSAFAETNRLPFDLPEAEPELVGGFHTEYSSMKFAGFFLAEYANMIIASAMIVTLYLGGWHLPFEQSLGLSGTWLTIFQIASFFVKMGAMLFFFIWVRWSIPRFRYDQLMNLGWKVMFPLSLINIIWVAVIIMLTN</sequence>
<keyword evidence="3 5" id="KW-1133">Transmembrane helix</keyword>
<dbReference type="GO" id="GO:0048038">
    <property type="term" value="F:quinone binding"/>
    <property type="evidence" value="ECO:0007669"/>
    <property type="project" value="UniProtKB-KW"/>
</dbReference>
<proteinExistence type="inferred from homology"/>
<dbReference type="HAMAP" id="MF_01350">
    <property type="entry name" value="NDH1_NuoH"/>
    <property type="match status" value="1"/>
</dbReference>
<keyword evidence="5" id="KW-0874">Quinone</keyword>
<keyword evidence="2 5" id="KW-0812">Transmembrane</keyword>
<evidence type="ECO:0000256" key="3">
    <source>
        <dbReference type="ARBA" id="ARBA00022989"/>
    </source>
</evidence>
<keyword evidence="7" id="KW-0560">Oxidoreductase</keyword>